<protein>
    <recommendedName>
        <fullName evidence="3">Prephenate dehydrogenase</fullName>
    </recommendedName>
</protein>
<dbReference type="AlphaFoldDB" id="A0A1X7AFH7"/>
<dbReference type="OrthoDB" id="7067468at2"/>
<organism evidence="1 2">
    <name type="scientific">Parendozoicomonas haliclonae</name>
    <dbReference type="NCBI Taxonomy" id="1960125"/>
    <lineage>
        <taxon>Bacteria</taxon>
        <taxon>Pseudomonadati</taxon>
        <taxon>Pseudomonadota</taxon>
        <taxon>Gammaproteobacteria</taxon>
        <taxon>Oceanospirillales</taxon>
        <taxon>Endozoicomonadaceae</taxon>
        <taxon>Parendozoicomonas</taxon>
    </lineage>
</organism>
<evidence type="ECO:0000313" key="1">
    <source>
        <dbReference type="EMBL" id="SMA37693.1"/>
    </source>
</evidence>
<evidence type="ECO:0000313" key="2">
    <source>
        <dbReference type="Proteomes" id="UP000196573"/>
    </source>
</evidence>
<gene>
    <name evidence="1" type="ORF">EHSB41UT_00774</name>
</gene>
<keyword evidence="2" id="KW-1185">Reference proteome</keyword>
<accession>A0A1X7AFH7</accession>
<name>A0A1X7AFH7_9GAMM</name>
<reference evidence="1 2" key="1">
    <citation type="submission" date="2017-03" db="EMBL/GenBank/DDBJ databases">
        <authorList>
            <person name="Afonso C.L."/>
            <person name="Miller P.J."/>
            <person name="Scott M.A."/>
            <person name="Spackman E."/>
            <person name="Goraichik I."/>
            <person name="Dimitrov K.M."/>
            <person name="Suarez D.L."/>
            <person name="Swayne D.E."/>
        </authorList>
    </citation>
    <scope>NUCLEOTIDE SEQUENCE [LARGE SCALE GENOMIC DNA]</scope>
    <source>
        <strain evidence="1">SB41UT1</strain>
    </source>
</reference>
<evidence type="ECO:0008006" key="3">
    <source>
        <dbReference type="Google" id="ProtNLM"/>
    </source>
</evidence>
<sequence length="124" mass="14006">MSEMTEAGISQATRQAVVDKLTDNMKQLYPLAQRADEELEMLKKQNKGKFSAIFQTGSPFAAESDRFLPYMVEAANELTALLKIDDEDFKPQLQELMQKIQLLHQVLQKFHAVTDEEAAQASSN</sequence>
<dbReference type="Proteomes" id="UP000196573">
    <property type="component" value="Unassembled WGS sequence"/>
</dbReference>
<dbReference type="EMBL" id="FWPT01000002">
    <property type="protein sequence ID" value="SMA37693.1"/>
    <property type="molecule type" value="Genomic_DNA"/>
</dbReference>
<dbReference type="RefSeq" id="WP_133060382.1">
    <property type="nucleotide sequence ID" value="NZ_CBCSCN010000014.1"/>
</dbReference>
<proteinExistence type="predicted"/>